<keyword evidence="1 5" id="KW-0808">Transferase</keyword>
<proteinExistence type="inferred from homology"/>
<evidence type="ECO:0000256" key="3">
    <source>
        <dbReference type="ARBA" id="ARBA00038502"/>
    </source>
</evidence>
<protein>
    <submittedName>
        <fullName evidence="5">GNAT family N-acetyltransferase</fullName>
        <ecNumber evidence="5">2.3.1.-</ecNumber>
    </submittedName>
</protein>
<dbReference type="InterPro" id="IPR051531">
    <property type="entry name" value="N-acetyltransferase"/>
</dbReference>
<dbReference type="PANTHER" id="PTHR43792:SF8">
    <property type="entry name" value="[RIBOSOMAL PROTEIN US5]-ALANINE N-ACETYLTRANSFERASE"/>
    <property type="match status" value="1"/>
</dbReference>
<dbReference type="Gene3D" id="3.40.630.30">
    <property type="match status" value="1"/>
</dbReference>
<evidence type="ECO:0000313" key="6">
    <source>
        <dbReference type="Proteomes" id="UP000830631"/>
    </source>
</evidence>
<reference evidence="5 6" key="1">
    <citation type="submission" date="2021-06" db="EMBL/GenBank/DDBJ databases">
        <title>Genome-based taxonomic framework of Microbacterium strains isolated from marine environment, the description of four new species and reclassification of four preexisting species.</title>
        <authorList>
            <person name="Lee S.D."/>
            <person name="Kim S.-M."/>
            <person name="Byeon Y.-S."/>
            <person name="Yang H.L."/>
            <person name="Kim I.S."/>
        </authorList>
    </citation>
    <scope>NUCLEOTIDE SEQUENCE [LARGE SCALE GENOMIC DNA]</scope>
    <source>
        <strain evidence="5 6">KSW4-10</strain>
    </source>
</reference>
<evidence type="ECO:0000313" key="5">
    <source>
        <dbReference type="EMBL" id="UPL17714.1"/>
    </source>
</evidence>
<dbReference type="GO" id="GO:0016746">
    <property type="term" value="F:acyltransferase activity"/>
    <property type="evidence" value="ECO:0007669"/>
    <property type="project" value="UniProtKB-KW"/>
</dbReference>
<evidence type="ECO:0000259" key="4">
    <source>
        <dbReference type="PROSITE" id="PS51186"/>
    </source>
</evidence>
<evidence type="ECO:0000256" key="2">
    <source>
        <dbReference type="ARBA" id="ARBA00023315"/>
    </source>
</evidence>
<dbReference type="SUPFAM" id="SSF55729">
    <property type="entry name" value="Acyl-CoA N-acyltransferases (Nat)"/>
    <property type="match status" value="1"/>
</dbReference>
<dbReference type="RefSeq" id="WP_261812589.1">
    <property type="nucleotide sequence ID" value="NZ_CP078078.1"/>
</dbReference>
<comment type="similarity">
    <text evidence="3">Belongs to the acetyltransferase family. RimJ subfamily.</text>
</comment>
<organism evidence="5 6">
    <name type="scientific">Microbacterium aurugineum</name>
    <dbReference type="NCBI Taxonomy" id="2851642"/>
    <lineage>
        <taxon>Bacteria</taxon>
        <taxon>Bacillati</taxon>
        <taxon>Actinomycetota</taxon>
        <taxon>Actinomycetes</taxon>
        <taxon>Micrococcales</taxon>
        <taxon>Microbacteriaceae</taxon>
        <taxon>Microbacterium</taxon>
    </lineage>
</organism>
<evidence type="ECO:0000256" key="1">
    <source>
        <dbReference type="ARBA" id="ARBA00022679"/>
    </source>
</evidence>
<dbReference type="Proteomes" id="UP000830631">
    <property type="component" value="Chromosome"/>
</dbReference>
<feature type="domain" description="N-acetyltransferase" evidence="4">
    <location>
        <begin position="26"/>
        <end position="181"/>
    </location>
</feature>
<keyword evidence="2 5" id="KW-0012">Acyltransferase</keyword>
<name>A0ABY4IYD9_9MICO</name>
<dbReference type="PANTHER" id="PTHR43792">
    <property type="entry name" value="GNAT FAMILY, PUTATIVE (AFU_ORTHOLOGUE AFUA_3G00765)-RELATED-RELATED"/>
    <property type="match status" value="1"/>
</dbReference>
<dbReference type="EC" id="2.3.1.-" evidence="5"/>
<dbReference type="InterPro" id="IPR016181">
    <property type="entry name" value="Acyl_CoA_acyltransferase"/>
</dbReference>
<dbReference type="PROSITE" id="PS51186">
    <property type="entry name" value="GNAT"/>
    <property type="match status" value="1"/>
</dbReference>
<sequence length="191" mass="21625">MSAGTIRLDTEHILRPVRRGDGVALARAYVANREHLAPWEPTRSEAFFTVAAQEQHAQLCVEDADAGRSLRFVIESDDGEIRGRMNINNIVRGAFWSADLGYWVDATRLRRGLASRAVAQLIEYSRTQLRLHRLQAATLLHNLGSQRVLVGNGFERIGMAPKYLRIAGEWQDHLLFQRLLEEPLSSRREGP</sequence>
<keyword evidence="6" id="KW-1185">Reference proteome</keyword>
<dbReference type="InterPro" id="IPR000182">
    <property type="entry name" value="GNAT_dom"/>
</dbReference>
<gene>
    <name evidence="5" type="ORF">KV397_08115</name>
</gene>
<dbReference type="EMBL" id="CP078078">
    <property type="protein sequence ID" value="UPL17714.1"/>
    <property type="molecule type" value="Genomic_DNA"/>
</dbReference>
<accession>A0ABY4IYD9</accession>
<dbReference type="Pfam" id="PF13302">
    <property type="entry name" value="Acetyltransf_3"/>
    <property type="match status" value="1"/>
</dbReference>